<comment type="caution">
    <text evidence="2">The sequence shown here is derived from an EMBL/GenBank/DDBJ whole genome shotgun (WGS) entry which is preliminary data.</text>
</comment>
<protein>
    <submittedName>
        <fullName evidence="2">Uncharacterized protein</fullName>
    </submittedName>
</protein>
<dbReference type="AlphaFoldDB" id="A0A8J7UTI3"/>
<proteinExistence type="predicted"/>
<keyword evidence="3" id="KW-1185">Reference proteome</keyword>
<organism evidence="2 3">
    <name type="scientific">Natronogracilivirga saccharolytica</name>
    <dbReference type="NCBI Taxonomy" id="2812953"/>
    <lineage>
        <taxon>Bacteria</taxon>
        <taxon>Pseudomonadati</taxon>
        <taxon>Balneolota</taxon>
        <taxon>Balneolia</taxon>
        <taxon>Balneolales</taxon>
        <taxon>Cyclonatronaceae</taxon>
        <taxon>Natronogracilivirga</taxon>
    </lineage>
</organism>
<keyword evidence="1" id="KW-0812">Transmembrane</keyword>
<accession>A0A8J7UTI3</accession>
<keyword evidence="1" id="KW-0472">Membrane</keyword>
<keyword evidence="1" id="KW-1133">Transmembrane helix</keyword>
<evidence type="ECO:0000256" key="1">
    <source>
        <dbReference type="SAM" id="Phobius"/>
    </source>
</evidence>
<sequence>MKHIQTHNRAIAIQADYHPAGSARPASESVLQSALISVFASLGLSVVGVSILLIIDLIIGIL</sequence>
<dbReference type="EMBL" id="JAFIDN010000005">
    <property type="protein sequence ID" value="MBP3192636.1"/>
    <property type="molecule type" value="Genomic_DNA"/>
</dbReference>
<name>A0A8J7UTI3_9BACT</name>
<gene>
    <name evidence="2" type="ORF">NATSA_08170</name>
</gene>
<feature type="transmembrane region" description="Helical" evidence="1">
    <location>
        <begin position="34"/>
        <end position="59"/>
    </location>
</feature>
<reference evidence="2" key="1">
    <citation type="submission" date="2021-02" db="EMBL/GenBank/DDBJ databases">
        <title>Natronogracilivirga saccharolytica gen. nov. sp. nov. a new anaerobic, haloalkiliphilic carbohydrate-fermenting bacterium from soda lake and proposing of Cyclonatronumiaceae fam. nov. in the phylum Balneolaeota.</title>
        <authorList>
            <person name="Zhilina T.N."/>
            <person name="Sorokin D.Y."/>
            <person name="Zavarzina D.G."/>
            <person name="Toshchakov S.V."/>
            <person name="Kublanov I.V."/>
        </authorList>
    </citation>
    <scope>NUCLEOTIDE SEQUENCE</scope>
    <source>
        <strain evidence="2">Z-1702</strain>
    </source>
</reference>
<dbReference type="RefSeq" id="WP_210511533.1">
    <property type="nucleotide sequence ID" value="NZ_JAFIDN010000005.1"/>
</dbReference>
<evidence type="ECO:0000313" key="3">
    <source>
        <dbReference type="Proteomes" id="UP000673975"/>
    </source>
</evidence>
<evidence type="ECO:0000313" key="2">
    <source>
        <dbReference type="EMBL" id="MBP3192636.1"/>
    </source>
</evidence>
<dbReference type="Proteomes" id="UP000673975">
    <property type="component" value="Unassembled WGS sequence"/>
</dbReference>